<keyword evidence="4" id="KW-1185">Reference proteome</keyword>
<keyword evidence="1" id="KW-0472">Membrane</keyword>
<evidence type="ECO:0000256" key="1">
    <source>
        <dbReference type="SAM" id="Phobius"/>
    </source>
</evidence>
<dbReference type="Proteomes" id="UP001201980">
    <property type="component" value="Unassembled WGS sequence"/>
</dbReference>
<evidence type="ECO:0000313" key="4">
    <source>
        <dbReference type="Proteomes" id="UP001201980"/>
    </source>
</evidence>
<protein>
    <recommendedName>
        <fullName evidence="2">Luciferase domain-containing protein</fullName>
    </recommendedName>
</protein>
<dbReference type="PANTHER" id="PTHR38695:SF1">
    <property type="entry name" value="AMINO ACID PERMEASE_ SLC12A DOMAIN-CONTAINING PROTEIN"/>
    <property type="match status" value="1"/>
</dbReference>
<comment type="caution">
    <text evidence="3">The sequence shown here is derived from an EMBL/GenBank/DDBJ whole genome shotgun (WGS) entry which is preliminary data.</text>
</comment>
<dbReference type="Pfam" id="PF17648">
    <property type="entry name" value="Luciferase"/>
    <property type="match status" value="1"/>
</dbReference>
<proteinExistence type="predicted"/>
<gene>
    <name evidence="3" type="ORF">MKZ38_004825</name>
</gene>
<keyword evidence="1" id="KW-0812">Transmembrane</keyword>
<accession>A0AAD5RLX4</accession>
<dbReference type="PANTHER" id="PTHR38695">
    <property type="entry name" value="AMINO ACID PERMEASE_ SLC12A DOMAIN-CONTAINING PROTEIN"/>
    <property type="match status" value="1"/>
</dbReference>
<dbReference type="EMBL" id="JAKWBI020000284">
    <property type="protein sequence ID" value="KAJ2897271.1"/>
    <property type="molecule type" value="Genomic_DNA"/>
</dbReference>
<organism evidence="3 4">
    <name type="scientific">Zalerion maritima</name>
    <dbReference type="NCBI Taxonomy" id="339359"/>
    <lineage>
        <taxon>Eukaryota</taxon>
        <taxon>Fungi</taxon>
        <taxon>Dikarya</taxon>
        <taxon>Ascomycota</taxon>
        <taxon>Pezizomycotina</taxon>
        <taxon>Sordariomycetes</taxon>
        <taxon>Lulworthiomycetidae</taxon>
        <taxon>Lulworthiales</taxon>
        <taxon>Lulworthiaceae</taxon>
        <taxon>Zalerion</taxon>
    </lineage>
</organism>
<feature type="transmembrane region" description="Helical" evidence="1">
    <location>
        <begin position="36"/>
        <end position="68"/>
    </location>
</feature>
<evidence type="ECO:0000313" key="3">
    <source>
        <dbReference type="EMBL" id="KAJ2897271.1"/>
    </source>
</evidence>
<reference evidence="3" key="1">
    <citation type="submission" date="2022-07" db="EMBL/GenBank/DDBJ databases">
        <title>Draft genome sequence of Zalerion maritima ATCC 34329, a (micro)plastics degrading marine fungus.</title>
        <authorList>
            <person name="Paco A."/>
            <person name="Goncalves M.F.M."/>
            <person name="Rocha-Santos T.A.P."/>
            <person name="Alves A."/>
        </authorList>
    </citation>
    <scope>NUCLEOTIDE SEQUENCE</scope>
    <source>
        <strain evidence="3">ATCC 34329</strain>
    </source>
</reference>
<name>A0AAD5RLX4_9PEZI</name>
<feature type="domain" description="Luciferase" evidence="2">
    <location>
        <begin position="211"/>
        <end position="284"/>
    </location>
</feature>
<sequence length="313" mass="35087">MQSTGTLVGPLKGEPQHVYPHPRQEPLKLTVDTPGLFILCGTLLVAINFLSPRIVTSFVTIFPFAVYLQKDYSNFISLGPGGTPSTFWGYLRILYLRLFALRHPYQPPKGEHSGHPVLRTLPSSQASPHRQDGILAECDLPYRLGPRPQVAGIAPQRQLDQPGDQACYSALRRSLEHFAETRHENFAIAVSCFEKNGLALFAKRPIHKTCGGEICHIHDSDRSLHLTLTAEDITEILEKGWGQRHPLARDQAWPPMPVPKGFVMVYAPRDMEELGIVLRIIEAAVWYCAQEKVKVERVGLEPEQLTWHGPNNA</sequence>
<dbReference type="InterPro" id="IPR040841">
    <property type="entry name" value="Luciferase_dom"/>
</dbReference>
<dbReference type="InterPro" id="IPR048273">
    <property type="entry name" value="Luciferase"/>
</dbReference>
<keyword evidence="1" id="KW-1133">Transmembrane helix</keyword>
<evidence type="ECO:0000259" key="2">
    <source>
        <dbReference type="Pfam" id="PF17648"/>
    </source>
</evidence>
<dbReference type="AlphaFoldDB" id="A0AAD5RLX4"/>